<keyword evidence="9" id="KW-1185">Reference proteome</keyword>
<dbReference type="Pfam" id="PF00753">
    <property type="entry name" value="Lactamase_B"/>
    <property type="match status" value="1"/>
</dbReference>
<dbReference type="InterPro" id="IPR004797">
    <property type="entry name" value="Competence_ComEC/Rec2"/>
</dbReference>
<dbReference type="Pfam" id="PF13567">
    <property type="entry name" value="DUF4131"/>
    <property type="match status" value="1"/>
</dbReference>
<dbReference type="SUPFAM" id="SSF56281">
    <property type="entry name" value="Metallo-hydrolase/oxidoreductase"/>
    <property type="match status" value="1"/>
</dbReference>
<accession>A0ABV7H218</accession>
<evidence type="ECO:0000259" key="7">
    <source>
        <dbReference type="SMART" id="SM00849"/>
    </source>
</evidence>
<comment type="caution">
    <text evidence="8">The sequence shown here is derived from an EMBL/GenBank/DDBJ whole genome shotgun (WGS) entry which is preliminary data.</text>
</comment>
<proteinExistence type="predicted"/>
<evidence type="ECO:0000256" key="6">
    <source>
        <dbReference type="SAM" id="Phobius"/>
    </source>
</evidence>
<evidence type="ECO:0000256" key="4">
    <source>
        <dbReference type="ARBA" id="ARBA00022989"/>
    </source>
</evidence>
<dbReference type="Pfam" id="PF03772">
    <property type="entry name" value="Competence"/>
    <property type="match status" value="1"/>
</dbReference>
<evidence type="ECO:0000256" key="1">
    <source>
        <dbReference type="ARBA" id="ARBA00004651"/>
    </source>
</evidence>
<dbReference type="PANTHER" id="PTHR30619:SF1">
    <property type="entry name" value="RECOMBINATION PROTEIN 2"/>
    <property type="match status" value="1"/>
</dbReference>
<dbReference type="RefSeq" id="WP_414859541.1">
    <property type="nucleotide sequence ID" value="NZ_CP180191.1"/>
</dbReference>
<keyword evidence="3 6" id="KW-0812">Transmembrane</keyword>
<dbReference type="Gene3D" id="3.60.15.10">
    <property type="entry name" value="Ribonuclease Z/Hydroxyacylglutathione hydrolase-like"/>
    <property type="match status" value="1"/>
</dbReference>
<dbReference type="CDD" id="cd07731">
    <property type="entry name" value="ComA-like_MBL-fold"/>
    <property type="match status" value="1"/>
</dbReference>
<organism evidence="8 9">
    <name type="scientific">Piscinibacterium candidicorallinum</name>
    <dbReference type="NCBI Taxonomy" id="1793872"/>
    <lineage>
        <taxon>Bacteria</taxon>
        <taxon>Pseudomonadati</taxon>
        <taxon>Pseudomonadota</taxon>
        <taxon>Betaproteobacteria</taxon>
        <taxon>Burkholderiales</taxon>
        <taxon>Piscinibacterium</taxon>
    </lineage>
</organism>
<sequence>MALESGRAPVAGVQTDAHDGEAINAPSLMGGLSAYAWPLGAAVFVAGSWFAQQQTALPPNDWLWLGVIVSMLGGALAAGLLAPSAHPWRRALCCAAICAAFVGAGFSWASLHGGRALAASLQTADEGRSIAVQGRIASLPDRVERGLRFVFEVQDCAGCSVQGHSLLLGWYADEASAAPSIPILRAGQRWQFTVQLKRRYGSVNPYGFDTELWLLEQGLAATGTVRPREGFALLQEDTSGASRVAIERLRGRMRAAIEQTLEPSLERGVVVALALGDQQSVPPSAWSHYNATGVGHLLSISGLHITMVASLLGGLAAWAWRRSRRLVHLLPAPEVFWLVSALGALAYALLAGWSVPAQRTVWMLMAVVAARLMARQSGAAHVLASAAVLVLLIDPFAVLSPGAWFSFGAVAFLMLAGHRVPEQDAVGDPLVQPGWLGRLRQAAGAQWAVTLGTLPLAVLFFSTVSLVSPLANAVAIPWVSLVITPLALAGSLLVLIFAPLGQLVLAAAAALMAPLNSMLAWAGSQSWATMSLPAPSPWMLVLALLGGVGLVVLPGWRRLIAAPLMLPLLLNPGYPPALGVWRTTFIDVGQGMAVLIQRGEHAWLYDSGALYSEQSNAGQRIVVPLLKAWGVRRLDGLIISHADSDHSGGAASVLQAVPVAWMASSLSPDHALPQLARQLGVRVMPCAQGQGWRAAGLHLDFLHPPAEWLSGPLVKTNALSCTLRIADGRRTVLLTGDIEAPQEARLLAWGAGLLKSDVLLVPHHGSKTSSTAPFIAAASPEVAVVQAGWRNRFGHPHPDVVARYSAAGVKLMSTADRGAVELEVDQAGGMRFTAYRQAQVPYWRTVIDAAGLPSGPASGEKLEPAPAR</sequence>
<feature type="transmembrane region" description="Helical" evidence="6">
    <location>
        <begin position="335"/>
        <end position="357"/>
    </location>
</feature>
<keyword evidence="5 6" id="KW-0472">Membrane</keyword>
<dbReference type="InterPro" id="IPR004477">
    <property type="entry name" value="ComEC_N"/>
</dbReference>
<protein>
    <submittedName>
        <fullName evidence="8">DNA internalization-related competence protein ComEC/Rec2</fullName>
    </submittedName>
</protein>
<evidence type="ECO:0000313" key="9">
    <source>
        <dbReference type="Proteomes" id="UP001595556"/>
    </source>
</evidence>
<keyword evidence="2" id="KW-1003">Cell membrane</keyword>
<dbReference type="PANTHER" id="PTHR30619">
    <property type="entry name" value="DNA INTERNALIZATION/COMPETENCE PROTEIN COMEC/REC2"/>
    <property type="match status" value="1"/>
</dbReference>
<feature type="transmembrane region" description="Helical" evidence="6">
    <location>
        <begin position="503"/>
        <end position="524"/>
    </location>
</feature>
<evidence type="ECO:0000256" key="3">
    <source>
        <dbReference type="ARBA" id="ARBA00022692"/>
    </source>
</evidence>
<dbReference type="NCBIfam" id="TIGR00361">
    <property type="entry name" value="ComEC_Rec2"/>
    <property type="match status" value="1"/>
</dbReference>
<evidence type="ECO:0000256" key="2">
    <source>
        <dbReference type="ARBA" id="ARBA00022475"/>
    </source>
</evidence>
<dbReference type="InterPro" id="IPR025405">
    <property type="entry name" value="DUF4131"/>
</dbReference>
<dbReference type="InterPro" id="IPR036866">
    <property type="entry name" value="RibonucZ/Hydroxyglut_hydro"/>
</dbReference>
<comment type="subcellular location">
    <subcellularLocation>
        <location evidence="1">Cell membrane</location>
        <topology evidence="1">Multi-pass membrane protein</topology>
    </subcellularLocation>
</comment>
<name>A0ABV7H218_9BURK</name>
<dbReference type="EMBL" id="JBHRTI010000003">
    <property type="protein sequence ID" value="MFC3146633.1"/>
    <property type="molecule type" value="Genomic_DNA"/>
</dbReference>
<dbReference type="InterPro" id="IPR052159">
    <property type="entry name" value="Competence_DNA_uptake"/>
</dbReference>
<feature type="transmembrane region" description="Helical" evidence="6">
    <location>
        <begin position="475"/>
        <end position="496"/>
    </location>
</feature>
<feature type="transmembrane region" description="Helical" evidence="6">
    <location>
        <begin position="442"/>
        <end position="463"/>
    </location>
</feature>
<dbReference type="SMART" id="SM00849">
    <property type="entry name" value="Lactamase_B"/>
    <property type="match status" value="1"/>
</dbReference>
<reference evidence="9" key="1">
    <citation type="journal article" date="2019" name="Int. J. Syst. Evol. Microbiol.">
        <title>The Global Catalogue of Microorganisms (GCM) 10K type strain sequencing project: providing services to taxonomists for standard genome sequencing and annotation.</title>
        <authorList>
            <consortium name="The Broad Institute Genomics Platform"/>
            <consortium name="The Broad Institute Genome Sequencing Center for Infectious Disease"/>
            <person name="Wu L."/>
            <person name="Ma J."/>
        </authorList>
    </citation>
    <scope>NUCLEOTIDE SEQUENCE [LARGE SCALE GENOMIC DNA]</scope>
    <source>
        <strain evidence="9">KCTC 52168</strain>
    </source>
</reference>
<evidence type="ECO:0000313" key="8">
    <source>
        <dbReference type="EMBL" id="MFC3146633.1"/>
    </source>
</evidence>
<feature type="domain" description="Metallo-beta-lactamase" evidence="7">
    <location>
        <begin position="590"/>
        <end position="789"/>
    </location>
</feature>
<feature type="transmembrane region" description="Helical" evidence="6">
    <location>
        <begin position="536"/>
        <end position="556"/>
    </location>
</feature>
<feature type="transmembrane region" description="Helical" evidence="6">
    <location>
        <begin position="378"/>
        <end position="397"/>
    </location>
</feature>
<dbReference type="NCBIfam" id="TIGR00360">
    <property type="entry name" value="ComEC_N-term"/>
    <property type="match status" value="1"/>
</dbReference>
<feature type="transmembrane region" description="Helical" evidence="6">
    <location>
        <begin position="297"/>
        <end position="320"/>
    </location>
</feature>
<keyword evidence="4 6" id="KW-1133">Transmembrane helix</keyword>
<evidence type="ECO:0000256" key="5">
    <source>
        <dbReference type="ARBA" id="ARBA00023136"/>
    </source>
</evidence>
<feature type="transmembrane region" description="Helical" evidence="6">
    <location>
        <begin position="34"/>
        <end position="51"/>
    </location>
</feature>
<feature type="transmembrane region" description="Helical" evidence="6">
    <location>
        <begin position="88"/>
        <end position="111"/>
    </location>
</feature>
<dbReference type="Proteomes" id="UP001595556">
    <property type="component" value="Unassembled WGS sequence"/>
</dbReference>
<dbReference type="InterPro" id="IPR001279">
    <property type="entry name" value="Metallo-B-lactamas"/>
</dbReference>
<dbReference type="InterPro" id="IPR035681">
    <property type="entry name" value="ComA-like_MBL"/>
</dbReference>
<feature type="transmembrane region" description="Helical" evidence="6">
    <location>
        <begin position="63"/>
        <end position="82"/>
    </location>
</feature>
<gene>
    <name evidence="8" type="ORF">ACFOEN_03140</name>
</gene>